<keyword evidence="1" id="KW-0677">Repeat</keyword>
<name>A0A7S4MEI7_9EUKA</name>
<reference evidence="3" key="1">
    <citation type="submission" date="2021-01" db="EMBL/GenBank/DDBJ databases">
        <authorList>
            <person name="Corre E."/>
            <person name="Pelletier E."/>
            <person name="Niang G."/>
            <person name="Scheremetjew M."/>
            <person name="Finn R."/>
            <person name="Kale V."/>
            <person name="Holt S."/>
            <person name="Cochrane G."/>
            <person name="Meng A."/>
            <person name="Brown T."/>
            <person name="Cohen L."/>
        </authorList>
    </citation>
    <scope>NUCLEOTIDE SEQUENCE</scope>
    <source>
        <strain evidence="3">DIVA3 518/3/11/1/6</strain>
    </source>
</reference>
<evidence type="ECO:0000259" key="2">
    <source>
        <dbReference type="PROSITE" id="PS50825"/>
    </source>
</evidence>
<protein>
    <recommendedName>
        <fullName evidence="2">HYR domain-containing protein</fullName>
    </recommendedName>
</protein>
<proteinExistence type="predicted"/>
<evidence type="ECO:0000256" key="1">
    <source>
        <dbReference type="ARBA" id="ARBA00022737"/>
    </source>
</evidence>
<gene>
    <name evidence="3" type="ORF">VSP0166_LOCUS7780</name>
</gene>
<evidence type="ECO:0000313" key="3">
    <source>
        <dbReference type="EMBL" id="CAE2217554.1"/>
    </source>
</evidence>
<sequence length="645" mass="70129">MVAGDDISLNYNALIEADITYMEVEREDNFLLTTTLDPMFELVFVSKGSQYVFSDFSMEDQQTVRSNIETYSNNGGVFVVSGYDAIYNDVFWSTLLGSNGGADDCLSVDEYETSNFSNNPACDPLFNQVFDIRGLVPEEVSLHAMLNFDDQDCLIIDGGDAVPCWEYEVGDGGALFSIRPMENDGAIVWLSSDEDDYDKITLGFYQMVYANLLSYSSGATLPSFESSQNILSVSTLGQLPSIKKGILRDDVGVHYELTNADDSFSFLSPLKDEYLITFFNKSDDDLDDDFDDTQKETIVSNIENYANNGGLFLVTGYDTIASSADELLIAILGGESSDYCTFTSVDDIENFSSDPACDPLLNVSVDIRGIDASADLVNSTDDEDCLIIGDGPAVSCLEGEDGALFSIRPMSNGGAIVWMSADGIGPDAGTVGNFAVDYYYRAILNNLIDHYVPPLALCERGQVDNEPPEYQCTTSFTIYTDHLCNGQQCTAVPELDLGFCYDPEGCHCTMSKTSGVNSGEELTAGAYEVYSEAEDENGNKSDLCSFRVNIKNSCDEEGPTMICPEEDIQLSVRSSCSLAGSDCAFMPPVFIGACRTSELCTCSVQQESGPVEGERLVPGEYLVVSTAVDKFGVSSEKCTRKVVVS</sequence>
<accession>A0A7S4MEI7</accession>
<dbReference type="PROSITE" id="PS50825">
    <property type="entry name" value="HYR"/>
    <property type="match status" value="1"/>
</dbReference>
<organism evidence="3">
    <name type="scientific">Vannella robusta</name>
    <dbReference type="NCBI Taxonomy" id="1487602"/>
    <lineage>
        <taxon>Eukaryota</taxon>
        <taxon>Amoebozoa</taxon>
        <taxon>Discosea</taxon>
        <taxon>Flabellinia</taxon>
        <taxon>Vannellidae</taxon>
        <taxon>Vannella</taxon>
    </lineage>
</organism>
<dbReference type="InterPro" id="IPR003410">
    <property type="entry name" value="HYR_dom"/>
</dbReference>
<dbReference type="AlphaFoldDB" id="A0A7S4MEI7"/>
<feature type="domain" description="HYR" evidence="2">
    <location>
        <begin position="463"/>
        <end position="552"/>
    </location>
</feature>
<dbReference type="EMBL" id="HBKP01011075">
    <property type="protein sequence ID" value="CAE2217554.1"/>
    <property type="molecule type" value="Transcribed_RNA"/>
</dbReference>